<evidence type="ECO:0000313" key="2">
    <source>
        <dbReference type="EMBL" id="KXT11443.1"/>
    </source>
</evidence>
<name>A0A139I9P0_9PEZI</name>
<evidence type="ECO:0000256" key="1">
    <source>
        <dbReference type="SAM" id="MobiDB-lite"/>
    </source>
</evidence>
<feature type="compositionally biased region" description="Low complexity" evidence="1">
    <location>
        <begin position="30"/>
        <end position="39"/>
    </location>
</feature>
<gene>
    <name evidence="2" type="ORF">AC579_7258</name>
</gene>
<keyword evidence="3" id="KW-1185">Reference proteome</keyword>
<proteinExistence type="predicted"/>
<feature type="compositionally biased region" description="Polar residues" evidence="1">
    <location>
        <begin position="20"/>
        <end position="29"/>
    </location>
</feature>
<dbReference type="AlphaFoldDB" id="A0A139I9P0"/>
<feature type="region of interest" description="Disordered" evidence="1">
    <location>
        <begin position="14"/>
        <end position="192"/>
    </location>
</feature>
<organism evidence="2 3">
    <name type="scientific">Pseudocercospora musae</name>
    <dbReference type="NCBI Taxonomy" id="113226"/>
    <lineage>
        <taxon>Eukaryota</taxon>
        <taxon>Fungi</taxon>
        <taxon>Dikarya</taxon>
        <taxon>Ascomycota</taxon>
        <taxon>Pezizomycotina</taxon>
        <taxon>Dothideomycetes</taxon>
        <taxon>Dothideomycetidae</taxon>
        <taxon>Mycosphaerellales</taxon>
        <taxon>Mycosphaerellaceae</taxon>
        <taxon>Pseudocercospora</taxon>
    </lineage>
</organism>
<dbReference type="Proteomes" id="UP000073492">
    <property type="component" value="Unassembled WGS sequence"/>
</dbReference>
<feature type="compositionally biased region" description="Basic and acidic residues" evidence="1">
    <location>
        <begin position="131"/>
        <end position="162"/>
    </location>
</feature>
<protein>
    <submittedName>
        <fullName evidence="2">Uncharacterized protein</fullName>
    </submittedName>
</protein>
<reference evidence="2 3" key="1">
    <citation type="submission" date="2015-07" db="EMBL/GenBank/DDBJ databases">
        <title>Comparative genomics of the Sigatoka disease complex on banana suggests a link between parallel evolutionary changes in Pseudocercospora fijiensis and Pseudocercospora eumusae and increased virulence on the banana host.</title>
        <authorList>
            <person name="Chang T.-C."/>
            <person name="Salvucci A."/>
            <person name="Crous P.W."/>
            <person name="Stergiopoulos I."/>
        </authorList>
    </citation>
    <scope>NUCLEOTIDE SEQUENCE [LARGE SCALE GENOMIC DNA]</scope>
    <source>
        <strain evidence="2 3">CBS 116634</strain>
    </source>
</reference>
<sequence>MSSKNIWSVISVEGIDSSDEGSPSSNIPDATQAQQATATSALDSSEGDIDDGTFTAVPARSRLSPEQRSRNAARIPLSEVQGSPRTGTDRFWAKDSMAAGTPKVSNPGRNGYLERDARRSLNTKTQQSKAASDRAKKDQDRAGKEADKAASAEWRKHGDSNYRPEATLESLMRGNQRRGRNYAITRFDLTSN</sequence>
<evidence type="ECO:0000313" key="3">
    <source>
        <dbReference type="Proteomes" id="UP000073492"/>
    </source>
</evidence>
<dbReference type="EMBL" id="LFZO01000200">
    <property type="protein sequence ID" value="KXT11443.1"/>
    <property type="molecule type" value="Genomic_DNA"/>
</dbReference>
<comment type="caution">
    <text evidence="2">The sequence shown here is derived from an EMBL/GenBank/DDBJ whole genome shotgun (WGS) entry which is preliminary data.</text>
</comment>
<feature type="compositionally biased region" description="Polar residues" evidence="1">
    <location>
        <begin position="120"/>
        <end position="130"/>
    </location>
</feature>
<accession>A0A139I9P0</accession>